<keyword evidence="3" id="KW-0238">DNA-binding</keyword>
<dbReference type="Proteomes" id="UP000231464">
    <property type="component" value="Unassembled WGS sequence"/>
</dbReference>
<dbReference type="InterPro" id="IPR044946">
    <property type="entry name" value="Restrct_endonuc_typeI_TRD_sf"/>
</dbReference>
<dbReference type="GO" id="GO:0003677">
    <property type="term" value="F:DNA binding"/>
    <property type="evidence" value="ECO:0007669"/>
    <property type="project" value="UniProtKB-KW"/>
</dbReference>
<dbReference type="Pfam" id="PF01420">
    <property type="entry name" value="Methylase_S"/>
    <property type="match status" value="1"/>
</dbReference>
<proteinExistence type="inferred from homology"/>
<dbReference type="SUPFAM" id="SSF116734">
    <property type="entry name" value="DNA methylase specificity domain"/>
    <property type="match status" value="2"/>
</dbReference>
<sequence length="311" mass="35989">MITTIGQLFKIEYGQKEYHNKEWLEGTEGKNILVSSRGDDSGVFGFFEIENKFKAPVITVQGYGTIGQAFVQEYDCSVDDHLLVLIPKDKLTMEELYQVAFQIRLDKWRYRYGRGITPDRLSIQKISLIESKLSYDKLSKKFLPEKSKKIKVLENKNVKLIKVNDLCDIQKKTALPQNALEENGTPYVTTTSKNNGISNFVNEEPNTKAKCLTVALNGSVGETFFQFDDFITSGDNAVLTLKEKYNPYLLFYIGAMIKNHQWRYNYYRKLNLSKLKKMTIPTPYKKGNIDIDYIEKITKNSYGFEELKKFF</sequence>
<evidence type="ECO:0000313" key="5">
    <source>
        <dbReference type="EMBL" id="PIT89708.1"/>
    </source>
</evidence>
<accession>A0A2M6WA66</accession>
<evidence type="ECO:0000256" key="2">
    <source>
        <dbReference type="ARBA" id="ARBA00022747"/>
    </source>
</evidence>
<reference evidence="6" key="1">
    <citation type="submission" date="2017-09" db="EMBL/GenBank/DDBJ databases">
        <title>Depth-based differentiation of microbial function through sediment-hosted aquifers and enrichment of novel symbionts in the deep terrestrial subsurface.</title>
        <authorList>
            <person name="Probst A.J."/>
            <person name="Ladd B."/>
            <person name="Jarett J.K."/>
            <person name="Geller-Mcgrath D.E."/>
            <person name="Sieber C.M.K."/>
            <person name="Emerson J.B."/>
            <person name="Anantharaman K."/>
            <person name="Thomas B.C."/>
            <person name="Malmstrom R."/>
            <person name="Stieglmeier M."/>
            <person name="Klingl A."/>
            <person name="Woyke T."/>
            <person name="Ryan C.M."/>
            <person name="Banfield J.F."/>
        </authorList>
    </citation>
    <scope>NUCLEOTIDE SEQUENCE [LARGE SCALE GENOMIC DNA]</scope>
</reference>
<comment type="caution">
    <text evidence="5">The sequence shown here is derived from an EMBL/GenBank/DDBJ whole genome shotgun (WGS) entry which is preliminary data.</text>
</comment>
<feature type="domain" description="Type I restriction modification DNA specificity" evidence="4">
    <location>
        <begin position="156"/>
        <end position="299"/>
    </location>
</feature>
<evidence type="ECO:0000259" key="4">
    <source>
        <dbReference type="Pfam" id="PF01420"/>
    </source>
</evidence>
<dbReference type="AlphaFoldDB" id="A0A2M6WA66"/>
<name>A0A2M6WA66_9BACT</name>
<dbReference type="Gene3D" id="3.90.220.20">
    <property type="entry name" value="DNA methylase specificity domains"/>
    <property type="match status" value="2"/>
</dbReference>
<gene>
    <name evidence="5" type="ORF">COU23_02390</name>
</gene>
<dbReference type="GO" id="GO:0009307">
    <property type="term" value="P:DNA restriction-modification system"/>
    <property type="evidence" value="ECO:0007669"/>
    <property type="project" value="UniProtKB-KW"/>
</dbReference>
<comment type="similarity">
    <text evidence="1">Belongs to the type-I restriction system S methylase family.</text>
</comment>
<keyword evidence="2" id="KW-0680">Restriction system</keyword>
<dbReference type="InterPro" id="IPR000055">
    <property type="entry name" value="Restrct_endonuc_typeI_TRD"/>
</dbReference>
<evidence type="ECO:0000256" key="1">
    <source>
        <dbReference type="ARBA" id="ARBA00010923"/>
    </source>
</evidence>
<evidence type="ECO:0000256" key="3">
    <source>
        <dbReference type="ARBA" id="ARBA00023125"/>
    </source>
</evidence>
<organism evidence="5 6">
    <name type="scientific">Candidatus Kuenenbacteria bacterium CG10_big_fil_rev_8_21_14_0_10_36_11</name>
    <dbReference type="NCBI Taxonomy" id="1974618"/>
    <lineage>
        <taxon>Bacteria</taxon>
        <taxon>Candidatus Kueneniibacteriota</taxon>
    </lineage>
</organism>
<dbReference type="EMBL" id="PFBP01000039">
    <property type="protein sequence ID" value="PIT89708.1"/>
    <property type="molecule type" value="Genomic_DNA"/>
</dbReference>
<protein>
    <recommendedName>
        <fullName evidence="4">Type I restriction modification DNA specificity domain-containing protein</fullName>
    </recommendedName>
</protein>
<evidence type="ECO:0000313" key="6">
    <source>
        <dbReference type="Proteomes" id="UP000231464"/>
    </source>
</evidence>